<keyword evidence="3" id="KW-0472">Membrane</keyword>
<dbReference type="PANTHER" id="PTHR14239:SF10">
    <property type="entry name" value="REDUCTASE"/>
    <property type="match status" value="1"/>
</dbReference>
<organism evidence="3 4">
    <name type="scientific">Halomonas salina</name>
    <dbReference type="NCBI Taxonomy" id="42565"/>
    <lineage>
        <taxon>Bacteria</taxon>
        <taxon>Pseudomonadati</taxon>
        <taxon>Pseudomonadota</taxon>
        <taxon>Gammaproteobacteria</taxon>
        <taxon>Oceanospirillales</taxon>
        <taxon>Halomonadaceae</taxon>
        <taxon>Halomonas</taxon>
    </lineage>
</organism>
<accession>A0ABR4WQH3</accession>
<feature type="domain" description="Pyrroline-5-carboxylate reductase catalytic N-terminal" evidence="2">
    <location>
        <begin position="2"/>
        <end position="90"/>
    </location>
</feature>
<dbReference type="InterPro" id="IPR036291">
    <property type="entry name" value="NAD(P)-bd_dom_sf"/>
</dbReference>
<keyword evidence="4" id="KW-1185">Reference proteome</keyword>
<proteinExistence type="predicted"/>
<keyword evidence="1" id="KW-0560">Oxidoreductase</keyword>
<comment type="caution">
    <text evidence="3">The sequence shown here is derived from an EMBL/GenBank/DDBJ whole genome shotgun (WGS) entry which is preliminary data.</text>
</comment>
<evidence type="ECO:0000259" key="2">
    <source>
        <dbReference type="Pfam" id="PF03807"/>
    </source>
</evidence>
<evidence type="ECO:0000313" key="4">
    <source>
        <dbReference type="Proteomes" id="UP000029721"/>
    </source>
</evidence>
<dbReference type="Pfam" id="PF03807">
    <property type="entry name" value="F420_oxidored"/>
    <property type="match status" value="1"/>
</dbReference>
<dbReference type="InterPro" id="IPR028939">
    <property type="entry name" value="P5C_Rdtase_cat_N"/>
</dbReference>
<protein>
    <submittedName>
        <fullName evidence="3">Transmembrane reductase oxidoreductase</fullName>
    </submittedName>
</protein>
<keyword evidence="3" id="KW-0812">Transmembrane</keyword>
<name>A0ABR4WQH3_9GAMM</name>
<dbReference type="SUPFAM" id="SSF51735">
    <property type="entry name" value="NAD(P)-binding Rossmann-fold domains"/>
    <property type="match status" value="1"/>
</dbReference>
<gene>
    <name evidence="3" type="ORF">FP66_13215</name>
</gene>
<dbReference type="EMBL" id="JOKD01000059">
    <property type="protein sequence ID" value="KGE76959.1"/>
    <property type="molecule type" value="Genomic_DNA"/>
</dbReference>
<sequence>MKIGILGAGLMGAKLGTIWARAGHDVTFSYSRRPERLERLARDAGARAGTPAEAVDGSDAVLLAVHWSRVEDVLAQAGDLAGKVVVNCCVPLDAQDRDLVVGTTTSGLEQLAERLPRARLVAAFNTSPSEALFGVFEARDDASPRPQLLYYGDDAGAKAVARELIEDVGYEPLDAGALRTARFVEPFAMVTAELAYGQPGGPELVYRFERLGR</sequence>
<dbReference type="Gene3D" id="3.40.50.720">
    <property type="entry name" value="NAD(P)-binding Rossmann-like Domain"/>
    <property type="match status" value="1"/>
</dbReference>
<evidence type="ECO:0000313" key="3">
    <source>
        <dbReference type="EMBL" id="KGE76959.1"/>
    </source>
</evidence>
<evidence type="ECO:0000256" key="1">
    <source>
        <dbReference type="ARBA" id="ARBA00023002"/>
    </source>
</evidence>
<dbReference type="RefSeq" id="WP_035599224.1">
    <property type="nucleotide sequence ID" value="NZ_JOKD01000059.1"/>
</dbReference>
<reference evidence="3 4" key="1">
    <citation type="submission" date="2014-06" db="EMBL/GenBank/DDBJ databases">
        <title>Draft genome sequence of an extremely salt tolerant bacteria Halomonas salina/CIFRI 1.</title>
        <authorList>
            <person name="Behera B.D."/>
            <person name="Meena D.K."/>
            <person name="Das P."/>
            <person name="Maharana J."/>
            <person name="Paria P."/>
            <person name="Sharma A.P."/>
            <person name="Shamsudheen K.V."/>
            <person name="Rijit J."/>
            <person name="Dixit V."/>
            <person name="Verma A."/>
            <person name="Scaria V."/>
            <person name="Sivasubbu S."/>
        </authorList>
    </citation>
    <scope>NUCLEOTIDE SEQUENCE [LARGE SCALE GENOMIC DNA]</scope>
    <source>
        <strain evidence="3 4">CIFRI 1</strain>
    </source>
</reference>
<dbReference type="InterPro" id="IPR051267">
    <property type="entry name" value="STEAP_metalloreductase"/>
</dbReference>
<dbReference type="Proteomes" id="UP000029721">
    <property type="component" value="Unassembled WGS sequence"/>
</dbReference>
<dbReference type="PANTHER" id="PTHR14239">
    <property type="entry name" value="DUDULIN-RELATED"/>
    <property type="match status" value="1"/>
</dbReference>